<evidence type="ECO:0000313" key="5">
    <source>
        <dbReference type="EMBL" id="KAL3848151.1"/>
    </source>
</evidence>
<organism evidence="5 6">
    <name type="scientific">Sinanodonta woodiana</name>
    <name type="common">Chinese pond mussel</name>
    <name type="synonym">Anodonta woodiana</name>
    <dbReference type="NCBI Taxonomy" id="1069815"/>
    <lineage>
        <taxon>Eukaryota</taxon>
        <taxon>Metazoa</taxon>
        <taxon>Spiralia</taxon>
        <taxon>Lophotrochozoa</taxon>
        <taxon>Mollusca</taxon>
        <taxon>Bivalvia</taxon>
        <taxon>Autobranchia</taxon>
        <taxon>Heteroconchia</taxon>
        <taxon>Palaeoheterodonta</taxon>
        <taxon>Unionida</taxon>
        <taxon>Unionoidea</taxon>
        <taxon>Unionidae</taxon>
        <taxon>Unioninae</taxon>
        <taxon>Sinanodonta</taxon>
    </lineage>
</organism>
<feature type="signal peptide" evidence="3">
    <location>
        <begin position="1"/>
        <end position="19"/>
    </location>
</feature>
<evidence type="ECO:0000256" key="1">
    <source>
        <dbReference type="ARBA" id="ARBA00005964"/>
    </source>
</evidence>
<evidence type="ECO:0000256" key="2">
    <source>
        <dbReference type="ARBA" id="ARBA00022729"/>
    </source>
</evidence>
<gene>
    <name evidence="5" type="ORF">ACJMK2_019028</name>
</gene>
<sequence length="590" mass="65956">MAHLTSILISIFVCQIAKSQYVSVSTPVGAITGYVDVVKFDGVSKTVTKFIGIQYAEAPVGQLRFTKPVLKKALPSPYNATYPRHQCPQDSVAGFEMDLSTVAEDCLYLNVYIPGDRVHSNSRNFAVMIWIHGGGFVTGSQDMYDGSVLSAINNVIVVTLNYRLTVFGFLSTGDNELSGNYGLWDQHTAFRWVHENIAAFGGDPKRVTMFGESAGGFSVSYQALYPGNSGLVKRGIAQSGSTDNIRVGIDESKHIFQGFSKAVGCAFPEQSSTVRCLRSKPFKELLSGLQKNAFNMPVFDFRPRVDGDFLQEYPSNIFRNQTDLSAKVLKFFSTLDFISGICSHDGATILMQYVNEMKYYLNRSINDGMPRTFFTERIVPEIVDYLFKENVTVFAEAINHEYTDWSDPYDPAKIRSSAVDLVTDYAILVPAVKTLNSHIVFNTESNTFLYQFSEKPFFYQQYTWLPGAAHAVELPYVFGFPESMKILFGYESVPTKDIKLSKLTMRLWTNFAKSGNPNSPTELNNLSPISWPKYGENKMYLDLSTNITSPVKRNIAPSRISLWLEVLPEILKTIHKPASELPHVPVIVVG</sequence>
<dbReference type="EMBL" id="JBJQND010000016">
    <property type="protein sequence ID" value="KAL3848151.1"/>
    <property type="molecule type" value="Genomic_DNA"/>
</dbReference>
<feature type="chain" id="PRO_5044752561" description="Carboxylesterase type B domain-containing protein" evidence="3">
    <location>
        <begin position="20"/>
        <end position="590"/>
    </location>
</feature>
<dbReference type="PROSITE" id="PS00941">
    <property type="entry name" value="CARBOXYLESTERASE_B_2"/>
    <property type="match status" value="1"/>
</dbReference>
<keyword evidence="2 3" id="KW-0732">Signal</keyword>
<accession>A0ABD3UF60</accession>
<dbReference type="Gene3D" id="3.40.50.1820">
    <property type="entry name" value="alpha/beta hydrolase"/>
    <property type="match status" value="1"/>
</dbReference>
<dbReference type="Pfam" id="PF00135">
    <property type="entry name" value="COesterase"/>
    <property type="match status" value="1"/>
</dbReference>
<protein>
    <recommendedName>
        <fullName evidence="4">Carboxylesterase type B domain-containing protein</fullName>
    </recommendedName>
</protein>
<feature type="domain" description="Carboxylesterase type B" evidence="4">
    <location>
        <begin position="23"/>
        <end position="563"/>
    </location>
</feature>
<reference evidence="5 6" key="1">
    <citation type="submission" date="2024-11" db="EMBL/GenBank/DDBJ databases">
        <title>Chromosome-level genome assembly of the freshwater bivalve Anodonta woodiana.</title>
        <authorList>
            <person name="Chen X."/>
        </authorList>
    </citation>
    <scope>NUCLEOTIDE SEQUENCE [LARGE SCALE GENOMIC DNA]</scope>
    <source>
        <strain evidence="5">MN2024</strain>
        <tissue evidence="5">Gills</tissue>
    </source>
</reference>
<dbReference type="InterPro" id="IPR029058">
    <property type="entry name" value="AB_hydrolase_fold"/>
</dbReference>
<dbReference type="Proteomes" id="UP001634394">
    <property type="component" value="Unassembled WGS sequence"/>
</dbReference>
<dbReference type="PANTHER" id="PTHR43903">
    <property type="entry name" value="NEUROLIGIN"/>
    <property type="match status" value="1"/>
</dbReference>
<dbReference type="AlphaFoldDB" id="A0ABD3UF60"/>
<evidence type="ECO:0000313" key="6">
    <source>
        <dbReference type="Proteomes" id="UP001634394"/>
    </source>
</evidence>
<keyword evidence="6" id="KW-1185">Reference proteome</keyword>
<name>A0ABD3UF60_SINWO</name>
<proteinExistence type="inferred from homology"/>
<dbReference type="InterPro" id="IPR051093">
    <property type="entry name" value="Neuroligin/BSAL"/>
</dbReference>
<evidence type="ECO:0000256" key="3">
    <source>
        <dbReference type="SAM" id="SignalP"/>
    </source>
</evidence>
<evidence type="ECO:0000259" key="4">
    <source>
        <dbReference type="Pfam" id="PF00135"/>
    </source>
</evidence>
<comment type="caution">
    <text evidence="5">The sequence shown here is derived from an EMBL/GenBank/DDBJ whole genome shotgun (WGS) entry which is preliminary data.</text>
</comment>
<dbReference type="InterPro" id="IPR019819">
    <property type="entry name" value="Carboxylesterase_B_CS"/>
</dbReference>
<dbReference type="InterPro" id="IPR002018">
    <property type="entry name" value="CarbesteraseB"/>
</dbReference>
<dbReference type="SUPFAM" id="SSF53474">
    <property type="entry name" value="alpha/beta-Hydrolases"/>
    <property type="match status" value="1"/>
</dbReference>
<comment type="similarity">
    <text evidence="1">Belongs to the type-B carboxylesterase/lipase family.</text>
</comment>